<reference evidence="1" key="1">
    <citation type="submission" date="2022-03" db="EMBL/GenBank/DDBJ databases">
        <authorList>
            <person name="Martin C."/>
        </authorList>
    </citation>
    <scope>NUCLEOTIDE SEQUENCE</scope>
</reference>
<dbReference type="EMBL" id="CAIIXF020000009">
    <property type="protein sequence ID" value="CAH1795730.1"/>
    <property type="molecule type" value="Genomic_DNA"/>
</dbReference>
<organism evidence="1 2">
    <name type="scientific">Owenia fusiformis</name>
    <name type="common">Polychaete worm</name>
    <dbReference type="NCBI Taxonomy" id="6347"/>
    <lineage>
        <taxon>Eukaryota</taxon>
        <taxon>Metazoa</taxon>
        <taxon>Spiralia</taxon>
        <taxon>Lophotrochozoa</taxon>
        <taxon>Annelida</taxon>
        <taxon>Polychaeta</taxon>
        <taxon>Sedentaria</taxon>
        <taxon>Canalipalpata</taxon>
        <taxon>Sabellida</taxon>
        <taxon>Oweniida</taxon>
        <taxon>Oweniidae</taxon>
        <taxon>Owenia</taxon>
    </lineage>
</organism>
<dbReference type="AlphaFoldDB" id="A0A8J1UAK9"/>
<dbReference type="Proteomes" id="UP000749559">
    <property type="component" value="Unassembled WGS sequence"/>
</dbReference>
<evidence type="ECO:0000313" key="1">
    <source>
        <dbReference type="EMBL" id="CAH1795730.1"/>
    </source>
</evidence>
<sequence length="542" mass="63402">MTSLLHFLRIFVMITVSLIILTICIYVKMERQLVMSTIFKTLRQFGKTSIHEQKNNAEQSIGRFWREEIKINQMENEFVTDNPGHHTEKTNSTENVNDQEMALKTNWTFKYLYIKELVNEEKSRSRCHGENYEMLIYEQVRHMLENREAILNNDLDALTDFKEYGYSVQWELQENYDVIVILQETYRGVLSKGGSSFRIMVEGVHKYLCNIKDYFNGTYHVCCPNAPPCSNIEIIQMYTNFGAFNEITPLYPSLGVIANIALCEMETQRDLESFVEFMNKTIICNDDPGFMSRNGRWIQVNGTYKWGLHEDCLLEFISEKQANHCFKSLNSVMCSGQSHLRHTMVYFSALAGGKFPREKFKDWGFEHLHFLWTPKTKNIKTDITRYINETLSTRNQRDIVIIEGGPWDLRNLPLLEYWHTIKELIIPSIKSMRQTTLCGNVRFIWLNNVAFPHKPAFLFREYHKRSDFRAAAVNGLIYDLTRELNIDIIDHLMASSPRSIENVCGHHYLCPSNFSKPTEIEGDVGKTVAQMLFRQMCQSYLD</sequence>
<comment type="caution">
    <text evidence="1">The sequence shown here is derived from an EMBL/GenBank/DDBJ whole genome shotgun (WGS) entry which is preliminary data.</text>
</comment>
<keyword evidence="2" id="KW-1185">Reference proteome</keyword>
<proteinExistence type="predicted"/>
<accession>A0A8J1UAK9</accession>
<gene>
    <name evidence="1" type="ORF">OFUS_LOCUS20226</name>
</gene>
<protein>
    <submittedName>
        <fullName evidence="1">Uncharacterized protein</fullName>
    </submittedName>
</protein>
<name>A0A8J1UAK9_OWEFU</name>
<evidence type="ECO:0000313" key="2">
    <source>
        <dbReference type="Proteomes" id="UP000749559"/>
    </source>
</evidence>
<dbReference type="OrthoDB" id="10626344at2759"/>